<name>A0ABQ0E3I0_9PORP</name>
<dbReference type="Proteomes" id="UP001628220">
    <property type="component" value="Unassembled WGS sequence"/>
</dbReference>
<dbReference type="CDD" id="cd03443">
    <property type="entry name" value="PaaI_thioesterase"/>
    <property type="match status" value="1"/>
</dbReference>
<dbReference type="Pfam" id="PF03061">
    <property type="entry name" value="4HBT"/>
    <property type="match status" value="1"/>
</dbReference>
<protein>
    <submittedName>
        <fullName evidence="2">PaaI family thioesterase</fullName>
    </submittedName>
</protein>
<evidence type="ECO:0000259" key="1">
    <source>
        <dbReference type="Pfam" id="PF03061"/>
    </source>
</evidence>
<dbReference type="SUPFAM" id="SSF54637">
    <property type="entry name" value="Thioesterase/thiol ester dehydrase-isomerase"/>
    <property type="match status" value="1"/>
</dbReference>
<gene>
    <name evidence="2" type="ORF">Tsumi_13140</name>
</gene>
<dbReference type="Gene3D" id="3.10.129.10">
    <property type="entry name" value="Hotdog Thioesterase"/>
    <property type="match status" value="1"/>
</dbReference>
<evidence type="ECO:0000313" key="2">
    <source>
        <dbReference type="EMBL" id="GAB1252208.1"/>
    </source>
</evidence>
<proteinExistence type="predicted"/>
<dbReference type="InterPro" id="IPR029069">
    <property type="entry name" value="HotDog_dom_sf"/>
</dbReference>
<sequence>MNELSIQECYAARFSHCFGCGQSHPTGLHLRSYLVDNGQAAICHTTPPDEYTGGVPDNLYGGFIASLFDCHGTASAAGFYLVSKGKPLAPDTLERFITAHLEVDFLSPTPMGQELTLKATPIEVTDRKAILEMTLSVGERTTARAKMVAVKCKF</sequence>
<dbReference type="EMBL" id="BAAFSF010000004">
    <property type="protein sequence ID" value="GAB1252208.1"/>
    <property type="molecule type" value="Genomic_DNA"/>
</dbReference>
<keyword evidence="3" id="KW-1185">Reference proteome</keyword>
<accession>A0ABQ0E3I0</accession>
<comment type="caution">
    <text evidence="2">The sequence shown here is derived from an EMBL/GenBank/DDBJ whole genome shotgun (WGS) entry which is preliminary data.</text>
</comment>
<dbReference type="RefSeq" id="WP_411915969.1">
    <property type="nucleotide sequence ID" value="NZ_BAAFSF010000004.1"/>
</dbReference>
<reference evidence="2 3" key="1">
    <citation type="journal article" date="2025" name="Int. J. Syst. Evol. Microbiol.">
        <title>Desulfovibrio falkowii sp. nov., Porphyromonas miyakawae sp. nov., Mediterraneibacter flintii sp. nov. and Owariibacterium komagatae gen. nov., sp. nov., isolated from human faeces.</title>
        <authorList>
            <person name="Hamaguchi T."/>
            <person name="Ohara M."/>
            <person name="Hisatomi A."/>
            <person name="Sekiguchi K."/>
            <person name="Takeda J.I."/>
            <person name="Ueyama J."/>
            <person name="Ito M."/>
            <person name="Nishiwaki H."/>
            <person name="Ogi T."/>
            <person name="Hirayama M."/>
            <person name="Ohkuma M."/>
            <person name="Sakamoto M."/>
            <person name="Ohno K."/>
        </authorList>
    </citation>
    <scope>NUCLEOTIDE SEQUENCE [LARGE SCALE GENOMIC DNA]</scope>
    <source>
        <strain evidence="2 3">13CB11C</strain>
    </source>
</reference>
<dbReference type="InterPro" id="IPR006683">
    <property type="entry name" value="Thioestr_dom"/>
</dbReference>
<organism evidence="2 3">
    <name type="scientific">Porphyromonas miyakawae</name>
    <dbReference type="NCBI Taxonomy" id="3137470"/>
    <lineage>
        <taxon>Bacteria</taxon>
        <taxon>Pseudomonadati</taxon>
        <taxon>Bacteroidota</taxon>
        <taxon>Bacteroidia</taxon>
        <taxon>Bacteroidales</taxon>
        <taxon>Porphyromonadaceae</taxon>
        <taxon>Porphyromonas</taxon>
    </lineage>
</organism>
<evidence type="ECO:0000313" key="3">
    <source>
        <dbReference type="Proteomes" id="UP001628220"/>
    </source>
</evidence>
<feature type="domain" description="Thioesterase" evidence="1">
    <location>
        <begin position="58"/>
        <end position="140"/>
    </location>
</feature>